<feature type="domain" description="DUF4283" evidence="1">
    <location>
        <begin position="23"/>
        <end position="110"/>
    </location>
</feature>
<evidence type="ECO:0000313" key="2">
    <source>
        <dbReference type="EMBL" id="MCI12536.1"/>
    </source>
</evidence>
<evidence type="ECO:0000259" key="1">
    <source>
        <dbReference type="Pfam" id="PF14111"/>
    </source>
</evidence>
<reference evidence="2 3" key="1">
    <citation type="journal article" date="2018" name="Front. Plant Sci.">
        <title>Red Clover (Trifolium pratense) and Zigzag Clover (T. medium) - A Picture of Genomic Similarities and Differences.</title>
        <authorList>
            <person name="Dluhosova J."/>
            <person name="Istvanek J."/>
            <person name="Nedelnik J."/>
            <person name="Repkova J."/>
        </authorList>
    </citation>
    <scope>NUCLEOTIDE SEQUENCE [LARGE SCALE GENOMIC DNA]</scope>
    <source>
        <strain evidence="3">cv. 10/8</strain>
        <tissue evidence="2">Leaf</tissue>
    </source>
</reference>
<dbReference type="AlphaFoldDB" id="A0A392PML0"/>
<dbReference type="InterPro" id="IPR040256">
    <property type="entry name" value="At4g02000-like"/>
</dbReference>
<dbReference type="Proteomes" id="UP000265520">
    <property type="component" value="Unassembled WGS sequence"/>
</dbReference>
<dbReference type="Pfam" id="PF14111">
    <property type="entry name" value="DUF4283"/>
    <property type="match status" value="1"/>
</dbReference>
<organism evidence="2 3">
    <name type="scientific">Trifolium medium</name>
    <dbReference type="NCBI Taxonomy" id="97028"/>
    <lineage>
        <taxon>Eukaryota</taxon>
        <taxon>Viridiplantae</taxon>
        <taxon>Streptophyta</taxon>
        <taxon>Embryophyta</taxon>
        <taxon>Tracheophyta</taxon>
        <taxon>Spermatophyta</taxon>
        <taxon>Magnoliopsida</taxon>
        <taxon>eudicotyledons</taxon>
        <taxon>Gunneridae</taxon>
        <taxon>Pentapetalae</taxon>
        <taxon>rosids</taxon>
        <taxon>fabids</taxon>
        <taxon>Fabales</taxon>
        <taxon>Fabaceae</taxon>
        <taxon>Papilionoideae</taxon>
        <taxon>50 kb inversion clade</taxon>
        <taxon>NPAAA clade</taxon>
        <taxon>Hologalegina</taxon>
        <taxon>IRL clade</taxon>
        <taxon>Trifolieae</taxon>
        <taxon>Trifolium</taxon>
    </lineage>
</organism>
<feature type="non-terminal residue" evidence="2">
    <location>
        <position position="1"/>
    </location>
</feature>
<feature type="non-terminal residue" evidence="2">
    <location>
        <position position="250"/>
    </location>
</feature>
<evidence type="ECO:0000313" key="3">
    <source>
        <dbReference type="Proteomes" id="UP000265520"/>
    </source>
</evidence>
<name>A0A392PML0_9FABA</name>
<dbReference type="InterPro" id="IPR025558">
    <property type="entry name" value="DUF4283"/>
</dbReference>
<accession>A0A392PML0</accession>
<comment type="caution">
    <text evidence="2">The sequence shown here is derived from an EMBL/GenBank/DDBJ whole genome shotgun (WGS) entry which is preliminary data.</text>
</comment>
<dbReference type="PANTHER" id="PTHR31286:SF176">
    <property type="entry name" value="DUF4283 DOMAIN PROTEIN"/>
    <property type="match status" value="1"/>
</dbReference>
<dbReference type="PANTHER" id="PTHR31286">
    <property type="entry name" value="GLYCINE-RICH CELL WALL STRUCTURAL PROTEIN 1.8-LIKE"/>
    <property type="match status" value="1"/>
</dbReference>
<sequence length="250" mass="28403">PKSCVKGDDLAISIPEDEYIAGTEACKHNLHGRIVLPKGSTPFTVESLRSKLAALWKAIGKWGVISLGKGFYEFVFSSLEDMRRVRSIATWNLSPGILKLFTWTSDFNPSLQQQTSAQVWIRIYGLSQEYWRPKIVFAIASSIGTPICTDTFTSKPMLDRSFGHYVRVLVDLNLFQELRNRVLVERVGYAFFVDIEYENLPDVCTNCKIIGHHVGNCKRLKDTNKQRSEVAKKDNTEPNKVYVPVIDKLK</sequence>
<protein>
    <recommendedName>
        <fullName evidence="1">DUF4283 domain-containing protein</fullName>
    </recommendedName>
</protein>
<proteinExistence type="predicted"/>
<dbReference type="EMBL" id="LXQA010084570">
    <property type="protein sequence ID" value="MCI12536.1"/>
    <property type="molecule type" value="Genomic_DNA"/>
</dbReference>
<keyword evidence="3" id="KW-1185">Reference proteome</keyword>